<keyword evidence="4" id="KW-0256">Endoplasmic reticulum</keyword>
<dbReference type="GO" id="GO:0005789">
    <property type="term" value="C:endoplasmic reticulum membrane"/>
    <property type="evidence" value="ECO:0007669"/>
    <property type="project" value="UniProtKB-SubCell"/>
</dbReference>
<comment type="subcellular location">
    <subcellularLocation>
        <location evidence="1">Endoplasmic reticulum membrane</location>
        <topology evidence="1">Single-pass type I membrane protein</topology>
    </subcellularLocation>
</comment>
<evidence type="ECO:0000256" key="6">
    <source>
        <dbReference type="ARBA" id="ARBA00023136"/>
    </source>
</evidence>
<evidence type="ECO:0000313" key="12">
    <source>
        <dbReference type="EMBL" id="QSL64820.1"/>
    </source>
</evidence>
<name>A0A899FLE3_9ASCO</name>
<evidence type="ECO:0000256" key="3">
    <source>
        <dbReference type="ARBA" id="ARBA00022729"/>
    </source>
</evidence>
<gene>
    <name evidence="12" type="ORF">MERGE_002123</name>
</gene>
<dbReference type="Proteomes" id="UP000663699">
    <property type="component" value="Chromosome 4"/>
</dbReference>
<feature type="region of interest" description="Disordered" evidence="9">
    <location>
        <begin position="197"/>
        <end position="236"/>
    </location>
</feature>
<evidence type="ECO:0000256" key="7">
    <source>
        <dbReference type="ARBA" id="ARBA00037565"/>
    </source>
</evidence>
<evidence type="ECO:0000256" key="10">
    <source>
        <dbReference type="SAM" id="Phobius"/>
    </source>
</evidence>
<keyword evidence="13" id="KW-1185">Reference proteome</keyword>
<evidence type="ECO:0000256" key="9">
    <source>
        <dbReference type="SAM" id="MobiDB-lite"/>
    </source>
</evidence>
<evidence type="ECO:0000256" key="11">
    <source>
        <dbReference type="SAM" id="SignalP"/>
    </source>
</evidence>
<evidence type="ECO:0000313" key="13">
    <source>
        <dbReference type="Proteomes" id="UP000663699"/>
    </source>
</evidence>
<accession>A0A899FLE3</accession>
<keyword evidence="6 10" id="KW-0472">Membrane</keyword>
<evidence type="ECO:0008006" key="14">
    <source>
        <dbReference type="Google" id="ProtNLM"/>
    </source>
</evidence>
<dbReference type="PANTHER" id="PTHR12924:SF0">
    <property type="entry name" value="TRANSLOCON-ASSOCIATED PROTEIN SUBUNIT ALPHA"/>
    <property type="match status" value="1"/>
</dbReference>
<evidence type="ECO:0000256" key="8">
    <source>
        <dbReference type="ARBA" id="ARBA00038311"/>
    </source>
</evidence>
<proteinExistence type="inferred from homology"/>
<dbReference type="OrthoDB" id="1926781at2759"/>
<evidence type="ECO:0000256" key="2">
    <source>
        <dbReference type="ARBA" id="ARBA00022692"/>
    </source>
</evidence>
<feature type="chain" id="PRO_5034657386" description="Translocon-associated protein subunit alpha" evidence="11">
    <location>
        <begin position="19"/>
        <end position="236"/>
    </location>
</feature>
<sequence>MKIFKSLFVVAFISGTIAYDFKNSEYIQNITSHNAPDIFINTNITDDPALFRTSKIILNGKHTNVSVEIKNLKNETLFLESFSVRIFNTNFSLQIINLGDIRKHIIIPELNSTRVSFYFSTELAENDYGLTILAKIRRYGMSFNYVAYNSTITIKEPAYSFFNFQTIFLYIILAGLTIGPYLFFHKWIYNIYQKRKSSKKKISEKKEPEKIPNLQYDENWIPEQHLKNRSGTSKKP</sequence>
<evidence type="ECO:0000256" key="5">
    <source>
        <dbReference type="ARBA" id="ARBA00022989"/>
    </source>
</evidence>
<comment type="function">
    <text evidence="7">Is probably involved in a pathway contributing to genomic integrity.</text>
</comment>
<dbReference type="Pfam" id="PF03896">
    <property type="entry name" value="TRAP_alpha"/>
    <property type="match status" value="1"/>
</dbReference>
<evidence type="ECO:0000256" key="4">
    <source>
        <dbReference type="ARBA" id="ARBA00022824"/>
    </source>
</evidence>
<keyword evidence="5 10" id="KW-1133">Transmembrane helix</keyword>
<comment type="similarity">
    <text evidence="8">Belongs to the IRC22 family.</text>
</comment>
<dbReference type="AlphaFoldDB" id="A0A899FLE3"/>
<protein>
    <recommendedName>
        <fullName evidence="14">Translocon-associated protein subunit alpha</fullName>
    </recommendedName>
</protein>
<dbReference type="EMBL" id="CP054535">
    <property type="protein sequence ID" value="QSL64820.1"/>
    <property type="molecule type" value="Genomic_DNA"/>
</dbReference>
<organism evidence="12 13">
    <name type="scientific">Pneumocystis wakefieldiae</name>
    <dbReference type="NCBI Taxonomy" id="38082"/>
    <lineage>
        <taxon>Eukaryota</taxon>
        <taxon>Fungi</taxon>
        <taxon>Dikarya</taxon>
        <taxon>Ascomycota</taxon>
        <taxon>Taphrinomycotina</taxon>
        <taxon>Pneumocystomycetes</taxon>
        <taxon>Pneumocystaceae</taxon>
        <taxon>Pneumocystis</taxon>
    </lineage>
</organism>
<keyword evidence="3 11" id="KW-0732">Signal</keyword>
<reference evidence="12" key="1">
    <citation type="submission" date="2020-06" db="EMBL/GenBank/DDBJ databases">
        <title>Genomes of multiple members of Pneumocystis genus reveal paths to human pathogen Pneumocystis jirovecii.</title>
        <authorList>
            <person name="Cisse O.H."/>
            <person name="Ma L."/>
            <person name="Dekker J."/>
            <person name="Khil P."/>
            <person name="Jo J."/>
            <person name="Brenchley J."/>
            <person name="Blair R."/>
            <person name="Pahar B."/>
            <person name="Chabe M."/>
            <person name="Van Rompay K.A."/>
            <person name="Keesler R."/>
            <person name="Sukura A."/>
            <person name="Hirsch V."/>
            <person name="Kutty G."/>
            <person name="Liu Y."/>
            <person name="Peng L."/>
            <person name="Chen J."/>
            <person name="Song J."/>
            <person name="Weissenbacher-Lang C."/>
            <person name="Xu J."/>
            <person name="Upham N.S."/>
            <person name="Stajich J.E."/>
            <person name="Cuomo C.A."/>
            <person name="Cushion M.T."/>
            <person name="Kovacs J.A."/>
        </authorList>
    </citation>
    <scope>NUCLEOTIDE SEQUENCE</scope>
    <source>
        <strain evidence="12">2A</strain>
    </source>
</reference>
<dbReference type="InterPro" id="IPR005595">
    <property type="entry name" value="TRAP_alpha"/>
</dbReference>
<feature type="signal peptide" evidence="11">
    <location>
        <begin position="1"/>
        <end position="18"/>
    </location>
</feature>
<evidence type="ECO:0000256" key="1">
    <source>
        <dbReference type="ARBA" id="ARBA00004115"/>
    </source>
</evidence>
<dbReference type="PANTHER" id="PTHR12924">
    <property type="entry name" value="TRANSLOCON-ASSOCIATED PROTEIN, ALPHA SUBUNIT"/>
    <property type="match status" value="1"/>
</dbReference>
<keyword evidence="2 10" id="KW-0812">Transmembrane</keyword>
<feature type="transmembrane region" description="Helical" evidence="10">
    <location>
        <begin position="167"/>
        <end position="189"/>
    </location>
</feature>